<feature type="repeat" description="TPR" evidence="4">
    <location>
        <begin position="441"/>
        <end position="474"/>
    </location>
</feature>
<organism evidence="6 7">
    <name type="scientific">Actinokineospora soli</name>
    <dbReference type="NCBI Taxonomy" id="1048753"/>
    <lineage>
        <taxon>Bacteria</taxon>
        <taxon>Bacillati</taxon>
        <taxon>Actinomycetota</taxon>
        <taxon>Actinomycetes</taxon>
        <taxon>Pseudonocardiales</taxon>
        <taxon>Pseudonocardiaceae</taxon>
        <taxon>Actinokineospora</taxon>
    </lineage>
</organism>
<dbReference type="InterPro" id="IPR019734">
    <property type="entry name" value="TPR_rpt"/>
</dbReference>
<gene>
    <name evidence="6" type="ORF">ACFQV2_35325</name>
</gene>
<evidence type="ECO:0000256" key="5">
    <source>
        <dbReference type="SAM" id="MobiDB-lite"/>
    </source>
</evidence>
<reference evidence="7" key="1">
    <citation type="journal article" date="2019" name="Int. J. Syst. Evol. Microbiol.">
        <title>The Global Catalogue of Microorganisms (GCM) 10K type strain sequencing project: providing services to taxonomists for standard genome sequencing and annotation.</title>
        <authorList>
            <consortium name="The Broad Institute Genomics Platform"/>
            <consortium name="The Broad Institute Genome Sequencing Center for Infectious Disease"/>
            <person name="Wu L."/>
            <person name="Ma J."/>
        </authorList>
    </citation>
    <scope>NUCLEOTIDE SEQUENCE [LARGE SCALE GENOMIC DNA]</scope>
    <source>
        <strain evidence="7">JCM 17695</strain>
    </source>
</reference>
<evidence type="ECO:0000256" key="1">
    <source>
        <dbReference type="ARBA" id="ARBA00004496"/>
    </source>
</evidence>
<feature type="compositionally biased region" description="Basic and acidic residues" evidence="5">
    <location>
        <begin position="500"/>
        <end position="512"/>
    </location>
</feature>
<dbReference type="Pfam" id="PF13424">
    <property type="entry name" value="TPR_12"/>
    <property type="match status" value="1"/>
</dbReference>
<keyword evidence="7" id="KW-1185">Reference proteome</keyword>
<feature type="region of interest" description="Disordered" evidence="5">
    <location>
        <begin position="494"/>
        <end position="519"/>
    </location>
</feature>
<name>A0ABW2TX08_9PSEU</name>
<dbReference type="InterPro" id="IPR011990">
    <property type="entry name" value="TPR-like_helical_dom_sf"/>
</dbReference>
<evidence type="ECO:0000256" key="4">
    <source>
        <dbReference type="PROSITE-ProRule" id="PRU00339"/>
    </source>
</evidence>
<dbReference type="SUPFAM" id="SSF48452">
    <property type="entry name" value="TPR-like"/>
    <property type="match status" value="2"/>
</dbReference>
<dbReference type="PANTHER" id="PTHR45954:SF1">
    <property type="entry name" value="LD33695P"/>
    <property type="match status" value="1"/>
</dbReference>
<dbReference type="SMART" id="SM00028">
    <property type="entry name" value="TPR"/>
    <property type="match status" value="4"/>
</dbReference>
<dbReference type="Gene3D" id="1.25.40.10">
    <property type="entry name" value="Tetratricopeptide repeat domain"/>
    <property type="match status" value="2"/>
</dbReference>
<keyword evidence="3" id="KW-0677">Repeat</keyword>
<evidence type="ECO:0000256" key="3">
    <source>
        <dbReference type="ARBA" id="ARBA00022737"/>
    </source>
</evidence>
<comment type="caution">
    <text evidence="6">The sequence shown here is derived from an EMBL/GenBank/DDBJ whole genome shotgun (WGS) entry which is preliminary data.</text>
</comment>
<keyword evidence="4" id="KW-0802">TPR repeat</keyword>
<evidence type="ECO:0000256" key="2">
    <source>
        <dbReference type="ARBA" id="ARBA00022490"/>
    </source>
</evidence>
<dbReference type="InterPro" id="IPR052386">
    <property type="entry name" value="GPSM"/>
</dbReference>
<dbReference type="Proteomes" id="UP001596512">
    <property type="component" value="Unassembled WGS sequence"/>
</dbReference>
<protein>
    <submittedName>
        <fullName evidence="6">Tetratricopeptide repeat protein</fullName>
    </submittedName>
</protein>
<evidence type="ECO:0000313" key="7">
    <source>
        <dbReference type="Proteomes" id="UP001596512"/>
    </source>
</evidence>
<dbReference type="PROSITE" id="PS50005">
    <property type="entry name" value="TPR"/>
    <property type="match status" value="1"/>
</dbReference>
<proteinExistence type="predicted"/>
<accession>A0ABW2TX08</accession>
<dbReference type="PANTHER" id="PTHR45954">
    <property type="entry name" value="LD33695P"/>
    <property type="match status" value="1"/>
</dbReference>
<dbReference type="EMBL" id="JBHTEY010000004">
    <property type="protein sequence ID" value="MFC7617899.1"/>
    <property type="molecule type" value="Genomic_DNA"/>
</dbReference>
<sequence length="519" mass="56188">MAESAAARPAISLADLAAALRDRDRRSRLLRTGDAPSSVYTVFSWSLDRLPPAAAKGFRLLGCYPGRTFDEFLLAALSGTDTRSSADVAEALSRAHLVERTEERFRMHDLLREYASDIARTDLTGAERDEALDRVQAYHRAAVSAAVDVIAPFERHYRPSPSRSTTPVPAFRTPADAHRWLEGERQNVIATAELGPDPHTIHIARAIWRHLNAGGYNDEGARLCDLAVAAARRAGDHVAELHTLADKAIALVHLGRATGLEGELLQAIEAAKRVGDKVAEGRVLNSAAIVHDNQGDLAKSVTHDLAALRLAREAGDRYGEYRTLINLGTSYHRIGEVVKGDELSKQGLALALEDGNAGAASRALNNLGYHATLDGDPDAAIGYLRRALELTGRAGDRATRGFALVNLGTAHILGGDPHRASTALRDARDVAIATGDRRLLLSCYVGLGELAALTGQPELAIDQYRRALDLARESGYSYQAHRVHTVLVRAYSDAGDEERAENHRREAERLARELGLPQG</sequence>
<comment type="subcellular location">
    <subcellularLocation>
        <location evidence="1">Cytoplasm</location>
    </subcellularLocation>
</comment>
<keyword evidence="2" id="KW-0963">Cytoplasm</keyword>
<evidence type="ECO:0000313" key="6">
    <source>
        <dbReference type="EMBL" id="MFC7617899.1"/>
    </source>
</evidence>